<dbReference type="Proteomes" id="UP000297527">
    <property type="component" value="Unassembled WGS sequence"/>
</dbReference>
<comment type="caution">
    <text evidence="1">The sequence shown here is derived from an EMBL/GenBank/DDBJ whole genome shotgun (WGS) entry which is preliminary data.</text>
</comment>
<accession>A0A4Z1IRU4</accession>
<name>A0A4Z1IRU4_9HELO</name>
<gene>
    <name evidence="1" type="ORF">BCON_0008g00580</name>
</gene>
<evidence type="ECO:0000313" key="1">
    <source>
        <dbReference type="EMBL" id="TGO64211.1"/>
    </source>
</evidence>
<dbReference type="AlphaFoldDB" id="A0A4Z1IRU4"/>
<sequence>MHSGTGADTLYNGSCYVLLDGVQSDKQISRLAITELSPCIQCEQVEITPDNTTGVKVNIEVAT</sequence>
<reference evidence="1 2" key="1">
    <citation type="submission" date="2017-12" db="EMBL/GenBank/DDBJ databases">
        <title>Comparative genomics of Botrytis spp.</title>
        <authorList>
            <person name="Valero-Jimenez C.A."/>
            <person name="Tapia P."/>
            <person name="Veloso J."/>
            <person name="Silva-Moreno E."/>
            <person name="Staats M."/>
            <person name="Valdes J.H."/>
            <person name="Van Kan J.A.L."/>
        </authorList>
    </citation>
    <scope>NUCLEOTIDE SEQUENCE [LARGE SCALE GENOMIC DNA]</scope>
    <source>
        <strain evidence="1 2">MUCL11595</strain>
    </source>
</reference>
<protein>
    <submittedName>
        <fullName evidence="1">Uncharacterized protein</fullName>
    </submittedName>
</protein>
<proteinExistence type="predicted"/>
<organism evidence="1 2">
    <name type="scientific">Botryotinia convoluta</name>
    <dbReference type="NCBI Taxonomy" id="54673"/>
    <lineage>
        <taxon>Eukaryota</taxon>
        <taxon>Fungi</taxon>
        <taxon>Dikarya</taxon>
        <taxon>Ascomycota</taxon>
        <taxon>Pezizomycotina</taxon>
        <taxon>Leotiomycetes</taxon>
        <taxon>Helotiales</taxon>
        <taxon>Sclerotiniaceae</taxon>
        <taxon>Botryotinia</taxon>
    </lineage>
</organism>
<dbReference type="EMBL" id="PQXN01000008">
    <property type="protein sequence ID" value="TGO64211.1"/>
    <property type="molecule type" value="Genomic_DNA"/>
</dbReference>
<keyword evidence="2" id="KW-1185">Reference proteome</keyword>
<evidence type="ECO:0000313" key="2">
    <source>
        <dbReference type="Proteomes" id="UP000297527"/>
    </source>
</evidence>